<keyword evidence="1" id="KW-1133">Transmembrane helix</keyword>
<evidence type="ECO:0000313" key="4">
    <source>
        <dbReference type="Proteomes" id="UP000218598"/>
    </source>
</evidence>
<name>A0A2A3YJ69_9MICO</name>
<keyword evidence="1" id="KW-0472">Membrane</keyword>
<dbReference type="Proteomes" id="UP000218598">
    <property type="component" value="Unassembled WGS sequence"/>
</dbReference>
<dbReference type="RefSeq" id="WP_096163394.1">
    <property type="nucleotide sequence ID" value="NZ_BAAAIQ010000009.1"/>
</dbReference>
<dbReference type="PANTHER" id="PTHR34351:SF1">
    <property type="entry name" value="SLR1927 PROTEIN"/>
    <property type="match status" value="1"/>
</dbReference>
<dbReference type="GeneID" id="95325989"/>
<evidence type="ECO:0000313" key="3">
    <source>
        <dbReference type="EMBL" id="PCC39135.1"/>
    </source>
</evidence>
<evidence type="ECO:0000256" key="1">
    <source>
        <dbReference type="SAM" id="Phobius"/>
    </source>
</evidence>
<evidence type="ECO:0000259" key="2">
    <source>
        <dbReference type="Pfam" id="PF01882"/>
    </source>
</evidence>
<sequence length="442" mass="47251">MNPELSSFPTATVDARTARAAARGRHVGTASRSGEGARLGALSPLGRAVLVMATLCWIIGLTLHVTELNVIALVLTVPLVVATVFVQGTAGYAVTVELRSQRVVAGARAFGRVAIANPTGRPLLPTCLDLAAGPATAQLLVPRLAPAEMCEEWFAVPTKRRTVLRVGPVRSAREDPLSLMSRQITWTKTQELYVHPRTVGLDEFAGGFVHDLEGTPSSTLSSSDLSFHALRDHAPGDDRRHVHWRTTARTGKLMVRQFEETRRTRVMVALDNLVGHYALDEEFELAVSVAASVSLQTLREDKELRAFSVDACQRTGNRRDLMDDYANVASTSELCFRDLGQKVAELAVGASTMMIVIGSRTTAGELSSVATRLPAGVRAVAIRCSVSTADAGDAGEAGDIREVRSVAEAGGIGGRRSVLGRLEVVSVGSLEELSRALQAVTR</sequence>
<dbReference type="EMBL" id="NRGR01000016">
    <property type="protein sequence ID" value="PCC39135.1"/>
    <property type="molecule type" value="Genomic_DNA"/>
</dbReference>
<dbReference type="InterPro" id="IPR002881">
    <property type="entry name" value="DUF58"/>
</dbReference>
<gene>
    <name evidence="3" type="ORF">CIK66_09620</name>
</gene>
<comment type="caution">
    <text evidence="3">The sequence shown here is derived from an EMBL/GenBank/DDBJ whole genome shotgun (WGS) entry which is preliminary data.</text>
</comment>
<accession>A0A2A3YJ69</accession>
<keyword evidence="1" id="KW-0812">Transmembrane</keyword>
<dbReference type="PANTHER" id="PTHR34351">
    <property type="entry name" value="SLR1927 PROTEIN-RELATED"/>
    <property type="match status" value="1"/>
</dbReference>
<reference evidence="3 4" key="1">
    <citation type="journal article" date="2017" name="Elife">
        <title>Extensive horizontal gene transfer in cheese-associated bacteria.</title>
        <authorList>
            <person name="Bonham K.S."/>
            <person name="Wolfe B.E."/>
            <person name="Dutton R.J."/>
        </authorList>
    </citation>
    <scope>NUCLEOTIDE SEQUENCE [LARGE SCALE GENOMIC DNA]</scope>
    <source>
        <strain evidence="3 4">341_9</strain>
    </source>
</reference>
<dbReference type="AlphaFoldDB" id="A0A2A3YJ69"/>
<keyword evidence="4" id="KW-1185">Reference proteome</keyword>
<dbReference type="Pfam" id="PF01882">
    <property type="entry name" value="DUF58"/>
    <property type="match status" value="1"/>
</dbReference>
<proteinExistence type="predicted"/>
<feature type="domain" description="DUF58" evidence="2">
    <location>
        <begin position="231"/>
        <end position="302"/>
    </location>
</feature>
<protein>
    <submittedName>
        <fullName evidence="3">DUF58 domain-containing protein</fullName>
    </submittedName>
</protein>
<organism evidence="3 4">
    <name type="scientific">Brachybacterium alimentarium</name>
    <dbReference type="NCBI Taxonomy" id="47845"/>
    <lineage>
        <taxon>Bacteria</taxon>
        <taxon>Bacillati</taxon>
        <taxon>Actinomycetota</taxon>
        <taxon>Actinomycetes</taxon>
        <taxon>Micrococcales</taxon>
        <taxon>Dermabacteraceae</taxon>
        <taxon>Brachybacterium</taxon>
    </lineage>
</organism>
<dbReference type="OrthoDB" id="9812729at2"/>
<feature type="transmembrane region" description="Helical" evidence="1">
    <location>
        <begin position="45"/>
        <end position="63"/>
    </location>
</feature>
<feature type="transmembrane region" description="Helical" evidence="1">
    <location>
        <begin position="70"/>
        <end position="94"/>
    </location>
</feature>